<dbReference type="PANTHER" id="PTHR47807">
    <property type="entry name" value="PROTEIN TBF1"/>
    <property type="match status" value="1"/>
</dbReference>
<evidence type="ECO:0000313" key="6">
    <source>
        <dbReference type="EMBL" id="PUU78279.1"/>
    </source>
</evidence>
<dbReference type="SUPFAM" id="SSF46689">
    <property type="entry name" value="Homeodomain-like"/>
    <property type="match status" value="1"/>
</dbReference>
<dbReference type="Proteomes" id="UP000244722">
    <property type="component" value="Unassembled WGS sequence"/>
</dbReference>
<dbReference type="PANTHER" id="PTHR47807:SF1">
    <property type="entry name" value="PROTEIN TBF1"/>
    <property type="match status" value="1"/>
</dbReference>
<dbReference type="InterPro" id="IPR001005">
    <property type="entry name" value="SANT/Myb"/>
</dbReference>
<dbReference type="FunFam" id="1.10.10.60:FF:000137">
    <property type="entry name" value="MYB DNA binding protein"/>
    <property type="match status" value="1"/>
</dbReference>
<dbReference type="Gene3D" id="1.10.10.60">
    <property type="entry name" value="Homeodomain-like"/>
    <property type="match status" value="1"/>
</dbReference>
<dbReference type="InterPro" id="IPR009057">
    <property type="entry name" value="Homeodomain-like_sf"/>
</dbReference>
<dbReference type="InterPro" id="IPR013867">
    <property type="entry name" value="Telomere_rpt-bd_fac_dimer_dom"/>
</dbReference>
<protein>
    <submittedName>
        <fullName evidence="6">Telomere repeat binding factor-domain-containing protein</fullName>
    </submittedName>
</protein>
<evidence type="ECO:0000259" key="5">
    <source>
        <dbReference type="PROSITE" id="PS51294"/>
    </source>
</evidence>
<sequence>MKTLFDHTKKLYTHEAFLSADELKFEQPEQRATIRRVNLATFVSSVFGSQEVGFFHLNEHFLDTFVPDGGRLLKSQGALYLDLKTQAYISAMSTNERGKEDILLDLFPDDMNSILLNRKPGAKQLTPSELDFVHRLAQRKQHLMMIPDDVNLSEKYVWQEFLKEVSWYVSKNYESIVAQPIRRVRKRKSPSLSNVRTPTFARAGSPLAGRRSMSRGPEDINGSPLARSESGTPNGGEVSPAQLALENELFGSNTSIAMSLGAPPPQPSPPQSAPTQVLYERARMAATAKASPNARRAGLPSQRRPWTTEEENALMAGLDRVKGPHWSQILAMFGPGGTVNEVLKDRNQVQLKDKARNLKLFFLKSNIEVPYYLQFVTGELKTRAPGQAAKHAAKKATAASASEDAAHVAAVTALGQARNMTHLSQPIDMKQVVAAAAAVAAAGESGEGSSSQEGSHQGSIAPMADMGMGADMVVTDQLQQHHQLQQHDQLSHHDTTAIPNTPDAPPATHHHPDATPTHEISNTIAIHHQHDGRVDPILMMSGVSAIETAPNTPQVVDGDLQSQLQN</sequence>
<comment type="caution">
    <text evidence="6">The sequence shown here is derived from an EMBL/GenBank/DDBJ whole genome shotgun (WGS) entry which is preliminary data.</text>
</comment>
<dbReference type="EMBL" id="NESQ01000125">
    <property type="protein sequence ID" value="PUU78279.1"/>
    <property type="molecule type" value="Genomic_DNA"/>
</dbReference>
<feature type="compositionally biased region" description="Pro residues" evidence="4">
    <location>
        <begin position="262"/>
        <end position="272"/>
    </location>
</feature>
<dbReference type="GO" id="GO:0042803">
    <property type="term" value="F:protein homodimerization activity"/>
    <property type="evidence" value="ECO:0007669"/>
    <property type="project" value="InterPro"/>
</dbReference>
<feature type="region of interest" description="Disordered" evidence="4">
    <location>
        <begin position="255"/>
        <end position="275"/>
    </location>
</feature>
<keyword evidence="1" id="KW-0238">DNA-binding</keyword>
<dbReference type="GO" id="GO:0003691">
    <property type="term" value="F:double-stranded telomeric DNA binding"/>
    <property type="evidence" value="ECO:0007669"/>
    <property type="project" value="TreeGrafter"/>
</dbReference>
<dbReference type="PROSITE" id="PS51294">
    <property type="entry name" value="HTH_MYB"/>
    <property type="match status" value="1"/>
</dbReference>
<dbReference type="SMART" id="SM00717">
    <property type="entry name" value="SANT"/>
    <property type="match status" value="1"/>
</dbReference>
<evidence type="ECO:0000256" key="1">
    <source>
        <dbReference type="ARBA" id="ARBA00023125"/>
    </source>
</evidence>
<keyword evidence="2" id="KW-0539">Nucleus</keyword>
<gene>
    <name evidence="6" type="ORF">B9Z19DRAFT_1101438</name>
</gene>
<feature type="compositionally biased region" description="Low complexity" evidence="4">
    <location>
        <begin position="478"/>
        <end position="488"/>
    </location>
</feature>
<evidence type="ECO:0000256" key="2">
    <source>
        <dbReference type="ARBA" id="ARBA00023242"/>
    </source>
</evidence>
<feature type="region of interest" description="Disordered" evidence="4">
    <location>
        <begin position="444"/>
        <end position="463"/>
    </location>
</feature>
<reference evidence="6 7" key="1">
    <citation type="submission" date="2017-04" db="EMBL/GenBank/DDBJ databases">
        <title>Draft genome sequence of Tuber borchii Vittad., a whitish edible truffle.</title>
        <authorList>
            <consortium name="DOE Joint Genome Institute"/>
            <person name="Murat C."/>
            <person name="Kuo A."/>
            <person name="Barry K.W."/>
            <person name="Clum A."/>
            <person name="Dockter R.B."/>
            <person name="Fauchery L."/>
            <person name="Iotti M."/>
            <person name="Kohler A."/>
            <person name="Labutti K."/>
            <person name="Lindquist E.A."/>
            <person name="Lipzen A."/>
            <person name="Ohm R.A."/>
            <person name="Wang M."/>
            <person name="Grigoriev I.V."/>
            <person name="Zambonelli A."/>
            <person name="Martin F.M."/>
        </authorList>
    </citation>
    <scope>NUCLEOTIDE SEQUENCE [LARGE SCALE GENOMIC DNA]</scope>
    <source>
        <strain evidence="6 7">Tbo3840</strain>
    </source>
</reference>
<feature type="region of interest" description="Disordered" evidence="4">
    <location>
        <begin position="285"/>
        <end position="304"/>
    </location>
</feature>
<feature type="domain" description="HTH myb-type" evidence="5">
    <location>
        <begin position="302"/>
        <end position="355"/>
    </location>
</feature>
<dbReference type="OrthoDB" id="3366990at2759"/>
<dbReference type="STRING" id="42251.A0A2T6ZS11"/>
<dbReference type="Pfam" id="PF08558">
    <property type="entry name" value="TRF"/>
    <property type="match status" value="1"/>
</dbReference>
<evidence type="ECO:0000256" key="3">
    <source>
        <dbReference type="ARBA" id="ARBA00023306"/>
    </source>
</evidence>
<evidence type="ECO:0000256" key="4">
    <source>
        <dbReference type="SAM" id="MobiDB-lite"/>
    </source>
</evidence>
<evidence type="ECO:0000313" key="7">
    <source>
        <dbReference type="Proteomes" id="UP000244722"/>
    </source>
</evidence>
<feature type="region of interest" description="Disordered" evidence="4">
    <location>
        <begin position="184"/>
        <end position="239"/>
    </location>
</feature>
<dbReference type="CDD" id="cd11660">
    <property type="entry name" value="SANT_TRF"/>
    <property type="match status" value="1"/>
</dbReference>
<proteinExistence type="predicted"/>
<keyword evidence="3" id="KW-0131">Cell cycle</keyword>
<accession>A0A2T6ZS11</accession>
<dbReference type="InterPro" id="IPR017930">
    <property type="entry name" value="Myb_dom"/>
</dbReference>
<feature type="region of interest" description="Disordered" evidence="4">
    <location>
        <begin position="478"/>
        <end position="517"/>
    </location>
</feature>
<organism evidence="6 7">
    <name type="scientific">Tuber borchii</name>
    <name type="common">White truffle</name>
    <dbReference type="NCBI Taxonomy" id="42251"/>
    <lineage>
        <taxon>Eukaryota</taxon>
        <taxon>Fungi</taxon>
        <taxon>Dikarya</taxon>
        <taxon>Ascomycota</taxon>
        <taxon>Pezizomycotina</taxon>
        <taxon>Pezizomycetes</taxon>
        <taxon>Pezizales</taxon>
        <taxon>Tuberaceae</taxon>
        <taxon>Tuber</taxon>
    </lineage>
</organism>
<dbReference type="AlphaFoldDB" id="A0A2T6ZS11"/>
<dbReference type="GO" id="GO:0010833">
    <property type="term" value="P:telomere maintenance via telomere lengthening"/>
    <property type="evidence" value="ECO:0007669"/>
    <property type="project" value="TreeGrafter"/>
</dbReference>
<name>A0A2T6ZS11_TUBBO</name>
<keyword evidence="7" id="KW-1185">Reference proteome</keyword>
<dbReference type="InterPro" id="IPR052833">
    <property type="entry name" value="Telomeric_DNA-bd_trans-reg"/>
</dbReference>